<dbReference type="Pfam" id="PF13385">
    <property type="entry name" value="Laminin_G_3"/>
    <property type="match status" value="1"/>
</dbReference>
<dbReference type="eggNOG" id="COG2755">
    <property type="taxonomic scope" value="Bacteria"/>
</dbReference>
<dbReference type="EMBL" id="CP001614">
    <property type="protein sequence ID" value="ACR13560.1"/>
    <property type="molecule type" value="Genomic_DNA"/>
</dbReference>
<protein>
    <submittedName>
        <fullName evidence="3">Lipoprotein</fullName>
    </submittedName>
</protein>
<organism evidence="3 4">
    <name type="scientific">Teredinibacter turnerae (strain ATCC 39867 / T7901)</name>
    <dbReference type="NCBI Taxonomy" id="377629"/>
    <lineage>
        <taxon>Bacteria</taxon>
        <taxon>Pseudomonadati</taxon>
        <taxon>Pseudomonadota</taxon>
        <taxon>Gammaproteobacteria</taxon>
        <taxon>Cellvibrionales</taxon>
        <taxon>Cellvibrionaceae</taxon>
        <taxon>Teredinibacter</taxon>
    </lineage>
</organism>
<feature type="signal peptide" evidence="2">
    <location>
        <begin position="1"/>
        <end position="26"/>
    </location>
</feature>
<dbReference type="PROSITE" id="PS51257">
    <property type="entry name" value="PROKAR_LIPOPROTEIN"/>
    <property type="match status" value="1"/>
</dbReference>
<dbReference type="AlphaFoldDB" id="C5BTL3"/>
<proteinExistence type="predicted"/>
<dbReference type="Gene3D" id="2.60.120.200">
    <property type="match status" value="1"/>
</dbReference>
<dbReference type="InterPro" id="IPR013320">
    <property type="entry name" value="ConA-like_dom_sf"/>
</dbReference>
<name>C5BTL3_TERTT</name>
<reference evidence="3 4" key="1">
    <citation type="journal article" date="2009" name="PLoS ONE">
        <title>The complete genome of Teredinibacter turnerae T7901: an intracellular endosymbiont of marine wood-boring bivalves (shipworms).</title>
        <authorList>
            <person name="Yang J.C."/>
            <person name="Madupu R."/>
            <person name="Durkin A.S."/>
            <person name="Ekborg N.A."/>
            <person name="Pedamallu C.S."/>
            <person name="Hostetler J.B."/>
            <person name="Radune D."/>
            <person name="Toms B.S."/>
            <person name="Henrissat B."/>
            <person name="Coutinho P.M."/>
            <person name="Schwarz S."/>
            <person name="Field L."/>
            <person name="Trindade-Silva A.E."/>
            <person name="Soares C.A.G."/>
            <person name="Elshahawi S."/>
            <person name="Hanora A."/>
            <person name="Schmidt E.W."/>
            <person name="Haygood M.G."/>
            <person name="Posfai J."/>
            <person name="Benner J."/>
            <person name="Madinger C."/>
            <person name="Nove J."/>
            <person name="Anton B."/>
            <person name="Chaudhary K."/>
            <person name="Foster J."/>
            <person name="Holman A."/>
            <person name="Kumar S."/>
            <person name="Lessard P.A."/>
            <person name="Luyten Y.A."/>
            <person name="Slatko B."/>
            <person name="Wood N."/>
            <person name="Wu B."/>
            <person name="Teplitski M."/>
            <person name="Mougous J.D."/>
            <person name="Ward N."/>
            <person name="Eisen J.A."/>
            <person name="Badger J.H."/>
            <person name="Distel D.L."/>
        </authorList>
    </citation>
    <scope>NUCLEOTIDE SEQUENCE [LARGE SCALE GENOMIC DNA]</scope>
    <source>
        <strain evidence="4">ATCC 39867 / T7901</strain>
    </source>
</reference>
<gene>
    <name evidence="3" type="ordered locus">TERTU_3932</name>
</gene>
<dbReference type="Proteomes" id="UP000009080">
    <property type="component" value="Chromosome"/>
</dbReference>
<evidence type="ECO:0000313" key="4">
    <source>
        <dbReference type="Proteomes" id="UP000009080"/>
    </source>
</evidence>
<sequence length="826" mass="88086">MSLTMTKFTRALYPVVLVGIAGCLAACSGGSGEKVEQSPDFSHGDGDNTIQYTGPSPSTADVQNFKSSMWDNLTSEERCGSCHVEGGTSPAFVRRDDINQAYAEANSVVDLEIPANSRVVQKVGGGHNCWASDPQVCAEILTNYISSWANASGTASNVIVLTPPPVISVADSKSFPADSALFGSTVHPVLKNYCASCHSEDSALQQQPYLGSADVDVAYDAARSKMNLDTPGSSRLVLRLANEFHNCWENCTSDANYMTQKIAEFAAGIPVTEVDPNLVVSDALGLPNGIVVSSGGRVESNVIALYEFKSSSLQIAYDTSGVDPALDLNLSGNVQRVGGWGIRINDGKAQGSTSSSAKLAKLIRATGEYSIEAWVVPDNVSQDGPARIVSYSGGSEIRNFMLGQTLYNYNFANRSSGSDGNGMPMVSTDDAAEVLQATLQHVVANYNPIEGMTLFVNGVQVASNPEMAGTNLNDWDDTFALALGNEVDNQYLWQGVIRFLAIHNRTLTPEEVVTNFDVGVGEKFYLMFGVSEHVDLPESYIVFQVEQYDSYSYLFNTPFFISLSDQSPAQAIAIEGMRIGVNGREAPVGQVYANLNMTIDSANYNAETGTTLSPLGTIVELDKGPDNDQFFLSFDRIGSHSYSRTPPAAPQPPAPADLDYEQSDIGLRHFAEINATIARMTRTPAASTPASVSEVYNTVRQQLPVTEAIDTFLAAHQAGVMQLSVAYCTGLMKDSTRRATVFPGFNFAADVTRANADSLIDPLLDGLLANPVSVEGSPTVMATQADPAALKTDLYTLVDDMAAADTETTAIAICAATAGSAVMLIQ</sequence>
<evidence type="ECO:0000313" key="3">
    <source>
        <dbReference type="EMBL" id="ACR13560.1"/>
    </source>
</evidence>
<keyword evidence="4" id="KW-1185">Reference proteome</keyword>
<accession>C5BTL3</accession>
<keyword evidence="3" id="KW-0449">Lipoprotein</keyword>
<feature type="region of interest" description="Disordered" evidence="1">
    <location>
        <begin position="34"/>
        <end position="56"/>
    </location>
</feature>
<evidence type="ECO:0000256" key="1">
    <source>
        <dbReference type="SAM" id="MobiDB-lite"/>
    </source>
</evidence>
<dbReference type="HOGENOM" id="CLU_343468_0_0_6"/>
<feature type="chain" id="PRO_5002948920" evidence="2">
    <location>
        <begin position="27"/>
        <end position="826"/>
    </location>
</feature>
<feature type="compositionally biased region" description="Basic and acidic residues" evidence="1">
    <location>
        <begin position="34"/>
        <end position="46"/>
    </location>
</feature>
<keyword evidence="2" id="KW-0732">Signal</keyword>
<dbReference type="SUPFAM" id="SSF49899">
    <property type="entry name" value="Concanavalin A-like lectins/glucanases"/>
    <property type="match status" value="1"/>
</dbReference>
<dbReference type="KEGG" id="ttu:TERTU_3932"/>
<evidence type="ECO:0000256" key="2">
    <source>
        <dbReference type="SAM" id="SignalP"/>
    </source>
</evidence>
<dbReference type="STRING" id="377629.TERTU_3932"/>